<evidence type="ECO:0000259" key="2">
    <source>
        <dbReference type="PROSITE" id="PS50850"/>
    </source>
</evidence>
<feature type="transmembrane region" description="Helical" evidence="1">
    <location>
        <begin position="161"/>
        <end position="182"/>
    </location>
</feature>
<dbReference type="PANTHER" id="PTHR23518:SF2">
    <property type="entry name" value="MAJOR FACILITATOR SUPERFAMILY TRANSPORTER"/>
    <property type="match status" value="1"/>
</dbReference>
<dbReference type="PANTHER" id="PTHR23518">
    <property type="entry name" value="C-METHYLTRANSFERASE"/>
    <property type="match status" value="1"/>
</dbReference>
<dbReference type="GO" id="GO:0022857">
    <property type="term" value="F:transmembrane transporter activity"/>
    <property type="evidence" value="ECO:0007669"/>
    <property type="project" value="InterPro"/>
</dbReference>
<evidence type="ECO:0000313" key="4">
    <source>
        <dbReference type="EMBL" id="GGI75235.1"/>
    </source>
</evidence>
<keyword evidence="1" id="KW-0812">Transmembrane</keyword>
<feature type="transmembrane region" description="Helical" evidence="1">
    <location>
        <begin position="355"/>
        <end position="376"/>
    </location>
</feature>
<feature type="transmembrane region" description="Helical" evidence="1">
    <location>
        <begin position="235"/>
        <end position="256"/>
    </location>
</feature>
<feature type="transmembrane region" description="Helical" evidence="1">
    <location>
        <begin position="48"/>
        <end position="65"/>
    </location>
</feature>
<feature type="transmembrane region" description="Helical" evidence="1">
    <location>
        <begin position="94"/>
        <end position="110"/>
    </location>
</feature>
<feature type="transmembrane region" description="Helical" evidence="1">
    <location>
        <begin position="202"/>
        <end position="220"/>
    </location>
</feature>
<dbReference type="EMBL" id="AP026830">
    <property type="protein sequence ID" value="BDR92396.1"/>
    <property type="molecule type" value="Genomic_DNA"/>
</dbReference>
<feature type="domain" description="Major facilitator superfamily (MFS) profile" evidence="2">
    <location>
        <begin position="162"/>
        <end position="382"/>
    </location>
</feature>
<reference evidence="3" key="4">
    <citation type="journal article" date="2023" name="Microbiol. Resour. Announc.">
        <title>Complete Genome Sequence of Vulcanisaeta souniana Strain IC-059, a Hyperthermophilic Archaeon Isolated from Hot Spring Water in Japan.</title>
        <authorList>
            <person name="Kato S."/>
            <person name="Itoh T."/>
            <person name="Wu L."/>
            <person name="Ma J."/>
            <person name="Ohkuma M."/>
        </authorList>
    </citation>
    <scope>NUCLEOTIDE SEQUENCE</scope>
    <source>
        <strain evidence="3">JCM 11219</strain>
    </source>
</reference>
<organism evidence="4 5">
    <name type="scientific">Vulcanisaeta souniana JCM 11219</name>
    <dbReference type="NCBI Taxonomy" id="1293586"/>
    <lineage>
        <taxon>Archaea</taxon>
        <taxon>Thermoproteota</taxon>
        <taxon>Thermoprotei</taxon>
        <taxon>Thermoproteales</taxon>
        <taxon>Thermoproteaceae</taxon>
        <taxon>Vulcanisaeta</taxon>
    </lineage>
</organism>
<keyword evidence="6" id="KW-1185">Reference proteome</keyword>
<gene>
    <name evidence="4" type="ORF">GCM10007112_10070</name>
    <name evidence="3" type="ORF">Vsou_14890</name>
</gene>
<dbReference type="Proteomes" id="UP000657075">
    <property type="component" value="Unassembled WGS sequence"/>
</dbReference>
<dbReference type="Pfam" id="PF07690">
    <property type="entry name" value="MFS_1"/>
    <property type="match status" value="1"/>
</dbReference>
<evidence type="ECO:0000256" key="1">
    <source>
        <dbReference type="SAM" id="Phobius"/>
    </source>
</evidence>
<dbReference type="InterPro" id="IPR011701">
    <property type="entry name" value="MFS"/>
</dbReference>
<accession>A0A830EIP7</accession>
<feature type="transmembrane region" description="Helical" evidence="1">
    <location>
        <begin position="290"/>
        <end position="309"/>
    </location>
</feature>
<evidence type="ECO:0000313" key="6">
    <source>
        <dbReference type="Proteomes" id="UP001060771"/>
    </source>
</evidence>
<proteinExistence type="predicted"/>
<dbReference type="InterPro" id="IPR020846">
    <property type="entry name" value="MFS_dom"/>
</dbReference>
<dbReference type="Gene3D" id="1.20.1250.20">
    <property type="entry name" value="MFS general substrate transporter like domains"/>
    <property type="match status" value="1"/>
</dbReference>
<dbReference type="AlphaFoldDB" id="A0A830EIP7"/>
<dbReference type="SUPFAM" id="SSF103473">
    <property type="entry name" value="MFS general substrate transporter"/>
    <property type="match status" value="1"/>
</dbReference>
<feature type="transmembrane region" description="Helical" evidence="1">
    <location>
        <begin position="263"/>
        <end position="284"/>
    </location>
</feature>
<evidence type="ECO:0000313" key="5">
    <source>
        <dbReference type="Proteomes" id="UP000657075"/>
    </source>
</evidence>
<reference evidence="6" key="3">
    <citation type="submission" date="2022-09" db="EMBL/GenBank/DDBJ databases">
        <title>Complete genome sequence of Vulcanisaeta souniana.</title>
        <authorList>
            <person name="Kato S."/>
            <person name="Itoh T."/>
            <person name="Ohkuma M."/>
        </authorList>
    </citation>
    <scope>NUCLEOTIDE SEQUENCE [LARGE SCALE GENOMIC DNA]</scope>
    <source>
        <strain evidence="6">JCM 11219</strain>
    </source>
</reference>
<reference evidence="4" key="2">
    <citation type="submission" date="2020-09" db="EMBL/GenBank/DDBJ databases">
        <authorList>
            <person name="Sun Q."/>
            <person name="Ohkuma M."/>
        </authorList>
    </citation>
    <scope>NUCLEOTIDE SEQUENCE</scope>
    <source>
        <strain evidence="4">JCM 11219</strain>
    </source>
</reference>
<protein>
    <submittedName>
        <fullName evidence="4">MFS transporter</fullName>
    </submittedName>
</protein>
<dbReference type="EMBL" id="BMNM01000003">
    <property type="protein sequence ID" value="GGI75235.1"/>
    <property type="molecule type" value="Genomic_DNA"/>
</dbReference>
<name>A0A830EIP7_9CREN</name>
<dbReference type="InterPro" id="IPR036259">
    <property type="entry name" value="MFS_trans_sf"/>
</dbReference>
<dbReference type="PROSITE" id="PS50850">
    <property type="entry name" value="MFS"/>
    <property type="match status" value="1"/>
</dbReference>
<sequence>MRNRGEVLKISFSAFFADLGYQTAVVMFPLVFVIILGAPVWLYGVAEAVNYGLGSLIGFLGGLLGDVYGRKRIAVIGNAVITVVALLGFSRYWWEAWLIFLVGWWTRNLRTPPRRAMLSEVTEPGERSEAFGILHALDIAGAVLAITYTAVLLYLRFPIEYLLAVTAIPLVISTLILSMVNAGRARAGAGLGATGLRATHRFVWLIVLSTFFFGFSQYSFGFPVITTAEFTHEDYLAVVTYGMFLTASAVFGYVFGRLRINEYGGLAFLGYLLGSLASLGFALLAPLGVLGLYPMAFMLGMAVAATEVFEPTIISKLMPSESVGSGMGLLTFGRSVGVFLGNVIMGALYQLHYAYAYYFASASSLVAFTIVLAVIMRGSLTR</sequence>
<dbReference type="CDD" id="cd17370">
    <property type="entry name" value="MFS_MJ1317_like"/>
    <property type="match status" value="1"/>
</dbReference>
<keyword evidence="1" id="KW-0472">Membrane</keyword>
<feature type="transmembrane region" description="Helical" evidence="1">
    <location>
        <begin position="131"/>
        <end position="155"/>
    </location>
</feature>
<feature type="transmembrane region" description="Helical" evidence="1">
    <location>
        <begin position="329"/>
        <end position="349"/>
    </location>
</feature>
<reference evidence="4" key="1">
    <citation type="journal article" date="2014" name="Int. J. Syst. Evol. Microbiol.">
        <title>Complete genome sequence of Corynebacterium casei LMG S-19264T (=DSM 44701T), isolated from a smear-ripened cheese.</title>
        <authorList>
            <consortium name="US DOE Joint Genome Institute (JGI-PGF)"/>
            <person name="Walter F."/>
            <person name="Albersmeier A."/>
            <person name="Kalinowski J."/>
            <person name="Ruckert C."/>
        </authorList>
    </citation>
    <scope>NUCLEOTIDE SEQUENCE</scope>
    <source>
        <strain evidence="4">JCM 11219</strain>
    </source>
</reference>
<feature type="transmembrane region" description="Helical" evidence="1">
    <location>
        <begin position="21"/>
        <end position="42"/>
    </location>
</feature>
<dbReference type="Proteomes" id="UP001060771">
    <property type="component" value="Chromosome"/>
</dbReference>
<evidence type="ECO:0000313" key="3">
    <source>
        <dbReference type="EMBL" id="BDR92396.1"/>
    </source>
</evidence>
<keyword evidence="1" id="KW-1133">Transmembrane helix</keyword>